<keyword evidence="2" id="KW-0808">Transferase</keyword>
<proteinExistence type="predicted"/>
<name>A0A858BYI8_9FIRM</name>
<dbReference type="RefSeq" id="WP_163066120.1">
    <property type="nucleotide sequence ID" value="NZ_CP048649.1"/>
</dbReference>
<keyword evidence="3" id="KW-1185">Reference proteome</keyword>
<protein>
    <submittedName>
        <fullName evidence="2">Polysaccharide pyruvyl transferase CsaB</fullName>
    </submittedName>
</protein>
<dbReference type="EMBL" id="CP048649">
    <property type="protein sequence ID" value="QIB69136.1"/>
    <property type="molecule type" value="Genomic_DNA"/>
</dbReference>
<dbReference type="Pfam" id="PF04230">
    <property type="entry name" value="PS_pyruv_trans"/>
    <property type="match status" value="1"/>
</dbReference>
<dbReference type="SUPFAM" id="SSF53756">
    <property type="entry name" value="UDP-Glycosyltransferase/glycogen phosphorylase"/>
    <property type="match status" value="1"/>
</dbReference>
<dbReference type="Proteomes" id="UP000466848">
    <property type="component" value="Chromosome"/>
</dbReference>
<dbReference type="InterPro" id="IPR019896">
    <property type="entry name" value="Polysacch_pyruvyl_Trfase_CsaB"/>
</dbReference>
<dbReference type="PANTHER" id="PTHR36836">
    <property type="entry name" value="COLANIC ACID BIOSYNTHESIS PROTEIN WCAK"/>
    <property type="match status" value="1"/>
</dbReference>
<organism evidence="2 3">
    <name type="scientific">Aminipila butyrica</name>
    <dbReference type="NCBI Taxonomy" id="433296"/>
    <lineage>
        <taxon>Bacteria</taxon>
        <taxon>Bacillati</taxon>
        <taxon>Bacillota</taxon>
        <taxon>Clostridia</taxon>
        <taxon>Peptostreptococcales</taxon>
        <taxon>Anaerovoracaceae</taxon>
        <taxon>Aminipila</taxon>
    </lineage>
</organism>
<dbReference type="GO" id="GO:0016740">
    <property type="term" value="F:transferase activity"/>
    <property type="evidence" value="ECO:0007669"/>
    <property type="project" value="UniProtKB-KW"/>
</dbReference>
<feature type="domain" description="Polysaccharide pyruvyl transferase" evidence="1">
    <location>
        <begin position="14"/>
        <end position="298"/>
    </location>
</feature>
<dbReference type="InterPro" id="IPR007345">
    <property type="entry name" value="Polysacch_pyruvyl_Trfase"/>
</dbReference>
<evidence type="ECO:0000259" key="1">
    <source>
        <dbReference type="Pfam" id="PF04230"/>
    </source>
</evidence>
<dbReference type="KEGG" id="abut:Ami103574_07295"/>
<accession>A0A858BYI8</accession>
<evidence type="ECO:0000313" key="3">
    <source>
        <dbReference type="Proteomes" id="UP000466848"/>
    </source>
</evidence>
<reference evidence="2 3" key="1">
    <citation type="submission" date="2020-02" db="EMBL/GenBank/DDBJ databases">
        <authorList>
            <person name="Kim Y.B."/>
            <person name="Roh S.W."/>
        </authorList>
    </citation>
    <scope>NUCLEOTIDE SEQUENCE [LARGE SCALE GENOMIC DNA]</scope>
    <source>
        <strain evidence="2 3">DSM 103574</strain>
    </source>
</reference>
<evidence type="ECO:0000313" key="2">
    <source>
        <dbReference type="EMBL" id="QIB69136.1"/>
    </source>
</evidence>
<dbReference type="NCBIfam" id="TIGR03609">
    <property type="entry name" value="S_layer_CsaB"/>
    <property type="match status" value="1"/>
</dbReference>
<gene>
    <name evidence="2" type="primary">csaB</name>
    <name evidence="2" type="ORF">Ami103574_07295</name>
</gene>
<dbReference type="AlphaFoldDB" id="A0A858BYI8"/>
<dbReference type="PANTHER" id="PTHR36836:SF1">
    <property type="entry name" value="COLANIC ACID BIOSYNTHESIS PROTEIN WCAK"/>
    <property type="match status" value="1"/>
</dbReference>
<sequence length="365" mass="41328">MYKILISGYYGFNNIGDESILRAVVDNLRSRLADTEITVLSQDPVSTAEKYGVYSASRKSLLSILQEVKKCDLLISGGGSLLQDVTSKKSILYYLIIMWMAQLFRKKVFIYSQGIGPINANLNRRLTAWTLSKVSGIVVRDEASKEFLAEIGVNPAKVAVTADPVLRIKPVPLEIGQEILRKEGIQLREEGLIVGFAIRERKLDSQFVDELCLAIHQLVEEQQAQIVLIPFHYSEDLAVIEELEKRLGDQVSSIKHKYLTNEMLSIIGNMDLLVGVRLHALIHSAIMNVPMIGISYDPKINSFMKSMGMKALCSIYDFSSQDFIEEFNKTIRHKEVIQRRVQENMVSLVKSLDTNEEMIREIMKK</sequence>